<name>A0A7Y9FML5_9SPHN</name>
<dbReference type="Proteomes" id="UP000517753">
    <property type="component" value="Unassembled WGS sequence"/>
</dbReference>
<sequence length="62" mass="6717">MALANMTAAIVDAMRDAEVPNHVVHTFLNAFDRLNDIVLDGAPATILSEIVQIVRTTVPDND</sequence>
<dbReference type="AlphaFoldDB" id="A0A7Y9FML5"/>
<evidence type="ECO:0000313" key="1">
    <source>
        <dbReference type="EMBL" id="NYD88891.1"/>
    </source>
</evidence>
<evidence type="ECO:0000313" key="2">
    <source>
        <dbReference type="Proteomes" id="UP000517753"/>
    </source>
</evidence>
<keyword evidence="2" id="KW-1185">Reference proteome</keyword>
<reference evidence="1 2" key="1">
    <citation type="submission" date="2020-07" db="EMBL/GenBank/DDBJ databases">
        <authorList>
            <person name="Partida-Martinez L."/>
            <person name="Huntemann M."/>
            <person name="Clum A."/>
            <person name="Wang J."/>
            <person name="Palaniappan K."/>
            <person name="Ritter S."/>
            <person name="Chen I.-M."/>
            <person name="Stamatis D."/>
            <person name="Reddy T."/>
            <person name="O'Malley R."/>
            <person name="Daum C."/>
            <person name="Shapiro N."/>
            <person name="Ivanova N."/>
            <person name="Kyrpides N."/>
            <person name="Woyke T."/>
        </authorList>
    </citation>
    <scope>NUCLEOTIDE SEQUENCE [LARGE SCALE GENOMIC DNA]</scope>
    <source>
        <strain evidence="1 2">AS2.3</strain>
    </source>
</reference>
<accession>A0A7Y9FML5</accession>
<gene>
    <name evidence="1" type="ORF">HD841_000660</name>
</gene>
<reference evidence="1 2" key="2">
    <citation type="submission" date="2020-08" db="EMBL/GenBank/DDBJ databases">
        <title>The Agave Microbiome: Exploring the role of microbial communities in plant adaptations to desert environments.</title>
        <authorList>
            <person name="Partida-Martinez L.P."/>
        </authorList>
    </citation>
    <scope>NUCLEOTIDE SEQUENCE [LARGE SCALE GENOMIC DNA]</scope>
    <source>
        <strain evidence="1 2">AS2.3</strain>
    </source>
</reference>
<protein>
    <submittedName>
        <fullName evidence="1">Uncharacterized protein</fullName>
    </submittedName>
</protein>
<dbReference type="EMBL" id="JACCBY010000001">
    <property type="protein sequence ID" value="NYD88891.1"/>
    <property type="molecule type" value="Genomic_DNA"/>
</dbReference>
<organism evidence="1 2">
    <name type="scientific">Sphingomonas melonis</name>
    <dbReference type="NCBI Taxonomy" id="152682"/>
    <lineage>
        <taxon>Bacteria</taxon>
        <taxon>Pseudomonadati</taxon>
        <taxon>Pseudomonadota</taxon>
        <taxon>Alphaproteobacteria</taxon>
        <taxon>Sphingomonadales</taxon>
        <taxon>Sphingomonadaceae</taxon>
        <taxon>Sphingomonas</taxon>
    </lineage>
</organism>
<comment type="caution">
    <text evidence="1">The sequence shown here is derived from an EMBL/GenBank/DDBJ whole genome shotgun (WGS) entry which is preliminary data.</text>
</comment>
<proteinExistence type="predicted"/>